<dbReference type="InParanoid" id="A5DSF4"/>
<dbReference type="PANTHER" id="PTHR11061">
    <property type="entry name" value="RNA M5U METHYLTRANSFERASE"/>
    <property type="match status" value="1"/>
</dbReference>
<dbReference type="GO" id="GO:0032259">
    <property type="term" value="P:methylation"/>
    <property type="evidence" value="ECO:0007669"/>
    <property type="project" value="UniProtKB-KW"/>
</dbReference>
<keyword evidence="8" id="KW-1185">Reference proteome</keyword>
<evidence type="ECO:0000256" key="2">
    <source>
        <dbReference type="ARBA" id="ARBA00022679"/>
    </source>
</evidence>
<dbReference type="InterPro" id="IPR012340">
    <property type="entry name" value="NA-bd_OB-fold"/>
</dbReference>
<gene>
    <name evidence="7" type="ORF">LELG_00290</name>
</gene>
<dbReference type="EMBL" id="CH981524">
    <property type="protein sequence ID" value="EDK42112.1"/>
    <property type="molecule type" value="Genomic_DNA"/>
</dbReference>
<name>A5DSF4_LODEL</name>
<feature type="domain" description="TRAM" evidence="6">
    <location>
        <begin position="106"/>
        <end position="172"/>
    </location>
</feature>
<dbReference type="InterPro" id="IPR010280">
    <property type="entry name" value="U5_MeTrfase_fam"/>
</dbReference>
<dbReference type="SUPFAM" id="SSF53335">
    <property type="entry name" value="S-adenosyl-L-methionine-dependent methyltransferases"/>
    <property type="match status" value="1"/>
</dbReference>
<proteinExistence type="inferred from homology"/>
<dbReference type="Gene3D" id="2.40.50.1070">
    <property type="match status" value="1"/>
</dbReference>
<dbReference type="eggNOG" id="KOG2187">
    <property type="taxonomic scope" value="Eukaryota"/>
</dbReference>
<feature type="binding site" evidence="4">
    <location>
        <position position="409"/>
    </location>
    <ligand>
        <name>S-adenosyl-L-methionine</name>
        <dbReference type="ChEBI" id="CHEBI:59789"/>
    </ligand>
</feature>
<evidence type="ECO:0000259" key="6">
    <source>
        <dbReference type="Pfam" id="PF01938"/>
    </source>
</evidence>
<accession>A5DSF4</accession>
<dbReference type="PROSITE" id="PS51622">
    <property type="entry name" value="SAM_MT_RNA_M5U_2"/>
    <property type="match status" value="1"/>
</dbReference>
<dbReference type="PROSITE" id="PS51687">
    <property type="entry name" value="SAM_MT_RNA_M5U"/>
    <property type="match status" value="1"/>
</dbReference>
<feature type="binding site" evidence="4">
    <location>
        <position position="355"/>
    </location>
    <ligand>
        <name>S-adenosyl-L-methionine</name>
        <dbReference type="ChEBI" id="CHEBI:59789"/>
    </ligand>
</feature>
<dbReference type="Pfam" id="PF05958">
    <property type="entry name" value="tRNA_U5-meth_tr"/>
    <property type="match status" value="1"/>
</dbReference>
<evidence type="ECO:0000256" key="3">
    <source>
        <dbReference type="ARBA" id="ARBA00022691"/>
    </source>
</evidence>
<feature type="binding site" evidence="4">
    <location>
        <position position="467"/>
    </location>
    <ligand>
        <name>S-adenosyl-L-methionine</name>
        <dbReference type="ChEBI" id="CHEBI:59789"/>
    </ligand>
</feature>
<dbReference type="GO" id="GO:0008033">
    <property type="term" value="P:tRNA processing"/>
    <property type="evidence" value="ECO:0007669"/>
    <property type="project" value="InterPro"/>
</dbReference>
<evidence type="ECO:0000256" key="5">
    <source>
        <dbReference type="PROSITE-ProRule" id="PRU10015"/>
    </source>
</evidence>
<organism evidence="7 8">
    <name type="scientific">Lodderomyces elongisporus (strain ATCC 11503 / CBS 2605 / JCM 1781 / NBRC 1676 / NRRL YB-4239)</name>
    <name type="common">Yeast</name>
    <name type="synonym">Saccharomyces elongisporus</name>
    <dbReference type="NCBI Taxonomy" id="379508"/>
    <lineage>
        <taxon>Eukaryota</taxon>
        <taxon>Fungi</taxon>
        <taxon>Dikarya</taxon>
        <taxon>Ascomycota</taxon>
        <taxon>Saccharomycotina</taxon>
        <taxon>Pichiomycetes</taxon>
        <taxon>Debaryomycetaceae</taxon>
        <taxon>Candida/Lodderomyces clade</taxon>
        <taxon>Lodderomyces</taxon>
    </lineage>
</organism>
<dbReference type="PROSITE" id="PS01231">
    <property type="entry name" value="TRMA_2"/>
    <property type="match status" value="1"/>
</dbReference>
<comment type="similarity">
    <text evidence="4">Belongs to the class I-like SAM-binding methyltransferase superfamily. RNA M5U methyltransferase family.</text>
</comment>
<feature type="active site" evidence="5">
    <location>
        <position position="494"/>
    </location>
</feature>
<dbReference type="VEuPathDB" id="FungiDB:LELG_00290"/>
<protein>
    <recommendedName>
        <fullName evidence="6">TRAM domain-containing protein</fullName>
    </recommendedName>
</protein>
<reference evidence="7 8" key="1">
    <citation type="journal article" date="2009" name="Nature">
        <title>Evolution of pathogenicity and sexual reproduction in eight Candida genomes.</title>
        <authorList>
            <person name="Butler G."/>
            <person name="Rasmussen M.D."/>
            <person name="Lin M.F."/>
            <person name="Santos M.A."/>
            <person name="Sakthikumar S."/>
            <person name="Munro C.A."/>
            <person name="Rheinbay E."/>
            <person name="Grabherr M."/>
            <person name="Forche A."/>
            <person name="Reedy J.L."/>
            <person name="Agrafioti I."/>
            <person name="Arnaud M.B."/>
            <person name="Bates S."/>
            <person name="Brown A.J."/>
            <person name="Brunke S."/>
            <person name="Costanzo M.C."/>
            <person name="Fitzpatrick D.A."/>
            <person name="de Groot P.W."/>
            <person name="Harris D."/>
            <person name="Hoyer L.L."/>
            <person name="Hube B."/>
            <person name="Klis F.M."/>
            <person name="Kodira C."/>
            <person name="Lennard N."/>
            <person name="Logue M.E."/>
            <person name="Martin R."/>
            <person name="Neiman A.M."/>
            <person name="Nikolaou E."/>
            <person name="Quail M.A."/>
            <person name="Quinn J."/>
            <person name="Santos M.C."/>
            <person name="Schmitzberger F.F."/>
            <person name="Sherlock G."/>
            <person name="Shah P."/>
            <person name="Silverstein K.A."/>
            <person name="Skrzypek M.S."/>
            <person name="Soll D."/>
            <person name="Staggs R."/>
            <person name="Stansfield I."/>
            <person name="Stumpf M.P."/>
            <person name="Sudbery P.E."/>
            <person name="Srikantha T."/>
            <person name="Zeng Q."/>
            <person name="Berman J."/>
            <person name="Berriman M."/>
            <person name="Heitman J."/>
            <person name="Gow N.A."/>
            <person name="Lorenz M.C."/>
            <person name="Birren B.W."/>
            <person name="Kellis M."/>
            <person name="Cuomo C.A."/>
        </authorList>
    </citation>
    <scope>NUCLEOTIDE SEQUENCE [LARGE SCALE GENOMIC DNA]</scope>
    <source>
        <strain evidence="8">ATCC 11503 / BCRC 21390 / CBS 2605 / JCM 1781 / NBRC 1676 / NRRL YB-4239</strain>
    </source>
</reference>
<dbReference type="OrthoDB" id="10250660at2759"/>
<dbReference type="InterPro" id="IPR029063">
    <property type="entry name" value="SAM-dependent_MTases_sf"/>
</dbReference>
<dbReference type="Proteomes" id="UP000001996">
    <property type="component" value="Unassembled WGS sequence"/>
</dbReference>
<feature type="binding site" evidence="4">
    <location>
        <position position="386"/>
    </location>
    <ligand>
        <name>S-adenosyl-L-methionine</name>
        <dbReference type="ChEBI" id="CHEBI:59789"/>
    </ligand>
</feature>
<dbReference type="AlphaFoldDB" id="A5DSF4"/>
<keyword evidence="3 4" id="KW-0949">S-adenosyl-L-methionine</keyword>
<evidence type="ECO:0000256" key="4">
    <source>
        <dbReference type="PROSITE-ProRule" id="PRU01024"/>
    </source>
</evidence>
<dbReference type="InterPro" id="IPR002792">
    <property type="entry name" value="TRAM_dom"/>
</dbReference>
<dbReference type="PANTHER" id="PTHR11061:SF30">
    <property type="entry name" value="TRNA (URACIL(54)-C(5))-METHYLTRANSFERASE"/>
    <property type="match status" value="1"/>
</dbReference>
<dbReference type="InterPro" id="IPR025795">
    <property type="entry name" value="tRNA_(uracil-5-)_MeTrfase"/>
</dbReference>
<dbReference type="InterPro" id="IPR030391">
    <property type="entry name" value="MeTrfase_TrmA_CS"/>
</dbReference>
<sequence>MYRRFFNKYAISYSSHNRLYASASHVPRKGSTNISALLKPFHKRKRRKDIADPTHPSRILFLDIKQYLESCLSLYNKKITSDDVENLEKMIKAFLPAQRKEKVLENIKVTGNTHDGDGLALVPKLLYASEVEDSELLMGKFTVFIIPKTIIGDKVNIKIKLHHQYFAEGELLKVVNSGTKESRRNDKLILCKHFHECNGCQFQMLSYEDQLHYKQQLIAKAYKLFYPKLARDQSFGSVIGSPLQYAYRTKINPHCTLEGNNKKCSTIGFQHVNNQGKVDVEHCPIATIEINDKLQQAREHYIGKKHLTQLTLRQSLRVDHSTGEFYPTALEGQKTVVTERIEDFVYQFENSCFFQNNNSILSMVLDYMRFHINLLDNKVVNIVDTYCGVGFFGIALSQLHDNVKVFGIEVSDSSIKYAQHNAKLNGLDQEKVKFILGDASKIFSNKEFKDDNNRFKIKGDDSVVIIDPSRKGSDEQFLRQLLEFEPRMIIYVSCNVFTQARDLALFEKLQLQLHQNKKLYNVEQVTGFDFFPQTKHVESIAVLKKKNYRL</sequence>
<dbReference type="KEGG" id="lel:PVL30_000283"/>
<keyword evidence="1 4" id="KW-0489">Methyltransferase</keyword>
<dbReference type="GeneID" id="5235747"/>
<dbReference type="InterPro" id="IPR030390">
    <property type="entry name" value="MeTrfase_TrmA_AS"/>
</dbReference>
<dbReference type="GO" id="GO:0030697">
    <property type="term" value="F:tRNA (uracil(54)-C5)-methyltransferase activity, S-adenosyl methionine-dependent"/>
    <property type="evidence" value="ECO:0007669"/>
    <property type="project" value="InterPro"/>
</dbReference>
<dbReference type="GO" id="GO:0009451">
    <property type="term" value="P:RNA modification"/>
    <property type="evidence" value="ECO:0007669"/>
    <property type="project" value="UniProtKB-ARBA"/>
</dbReference>
<keyword evidence="2 4" id="KW-0808">Transferase</keyword>
<dbReference type="OMA" id="HEQGNFR"/>
<dbReference type="CDD" id="cd02440">
    <property type="entry name" value="AdoMet_MTases"/>
    <property type="match status" value="1"/>
</dbReference>
<evidence type="ECO:0000313" key="7">
    <source>
        <dbReference type="EMBL" id="EDK42112.1"/>
    </source>
</evidence>
<dbReference type="PROSITE" id="PS01230">
    <property type="entry name" value="TRMA_1"/>
    <property type="match status" value="1"/>
</dbReference>
<dbReference type="Pfam" id="PF01938">
    <property type="entry name" value="TRAM"/>
    <property type="match status" value="1"/>
</dbReference>
<evidence type="ECO:0000256" key="1">
    <source>
        <dbReference type="ARBA" id="ARBA00022603"/>
    </source>
</evidence>
<dbReference type="Gene3D" id="2.40.50.140">
    <property type="entry name" value="Nucleic acid-binding proteins"/>
    <property type="match status" value="1"/>
</dbReference>
<evidence type="ECO:0000313" key="8">
    <source>
        <dbReference type="Proteomes" id="UP000001996"/>
    </source>
</evidence>
<dbReference type="STRING" id="379508.A5DSF4"/>
<dbReference type="Gene3D" id="3.40.50.150">
    <property type="entry name" value="Vaccinia Virus protein VP39"/>
    <property type="match status" value="2"/>
</dbReference>
<dbReference type="HOGENOM" id="CLU_014689_3_2_1"/>
<feature type="active site" description="Nucleophile" evidence="4">
    <location>
        <position position="494"/>
    </location>
</feature>